<protein>
    <submittedName>
        <fullName evidence="1">Uncharacterized protein</fullName>
    </submittedName>
</protein>
<dbReference type="Proteomes" id="UP000182345">
    <property type="component" value="Unassembled WGS sequence"/>
</dbReference>
<evidence type="ECO:0000313" key="2">
    <source>
        <dbReference type="Proteomes" id="UP000182345"/>
    </source>
</evidence>
<sequence length="115" mass="12712">MPTDLSELSLQLKENQKASPEPDAVLDLITTYIEAHPNIDDHPLYISASGDESLLKVITSENLVLNDALPKETKIIYSFGGGEFSKSKDIIWIPKTLKDTAFSVKSRSLTNADTY</sequence>
<evidence type="ECO:0000313" key="1">
    <source>
        <dbReference type="EMBL" id="OIN92258.1"/>
    </source>
</evidence>
<comment type="caution">
    <text evidence="1">The sequence shown here is derived from an EMBL/GenBank/DDBJ whole genome shotgun (WGS) entry which is preliminary data.</text>
</comment>
<dbReference type="EMBL" id="MNUK01000020">
    <property type="protein sequence ID" value="OIN92258.1"/>
    <property type="molecule type" value="Genomic_DNA"/>
</dbReference>
<organism evidence="1 2">
    <name type="scientific">Candidatus Collierbacteria bacterium CG1_02_44_10</name>
    <dbReference type="NCBI Taxonomy" id="1805087"/>
    <lineage>
        <taxon>Bacteria</taxon>
        <taxon>Candidatus Collieribacteriota</taxon>
    </lineage>
</organism>
<dbReference type="AlphaFoldDB" id="A0A1J4S0Q8"/>
<reference evidence="1 2" key="1">
    <citation type="journal article" date="2016" name="Environ. Microbiol.">
        <title>Genomic resolution of a cold subsurface aquifer community provides metabolic insights for novel microbes adapted to high CO concentrations.</title>
        <authorList>
            <person name="Probst A.J."/>
            <person name="Castelle C.J."/>
            <person name="Singh A."/>
            <person name="Brown C.T."/>
            <person name="Anantharaman K."/>
            <person name="Sharon I."/>
            <person name="Hug L.A."/>
            <person name="Burstein D."/>
            <person name="Emerson J.B."/>
            <person name="Thomas B.C."/>
            <person name="Banfield J.F."/>
        </authorList>
    </citation>
    <scope>NUCLEOTIDE SEQUENCE [LARGE SCALE GENOMIC DNA]</scope>
    <source>
        <strain evidence="1">CG1_02_44_10</strain>
    </source>
</reference>
<name>A0A1J4S0Q8_9BACT</name>
<proteinExistence type="predicted"/>
<accession>A0A1J4S0Q8</accession>
<gene>
    <name evidence="1" type="ORF">AUJ42_00645</name>
</gene>